<accession>A0A2A6LX95</accession>
<protein>
    <submittedName>
        <fullName evidence="2">Glycosyl transferase</fullName>
    </submittedName>
</protein>
<name>A0A2A6LX95_RHIFR</name>
<dbReference type="AlphaFoldDB" id="A0A2A6LX95"/>
<comment type="caution">
    <text evidence="2">The sequence shown here is derived from an EMBL/GenBank/DDBJ whole genome shotgun (WGS) entry which is preliminary data.</text>
</comment>
<dbReference type="Gene3D" id="3.90.550.10">
    <property type="entry name" value="Spore Coat Polysaccharide Biosynthesis Protein SpsA, Chain A"/>
    <property type="match status" value="1"/>
</dbReference>
<evidence type="ECO:0000259" key="1">
    <source>
        <dbReference type="Pfam" id="PF00535"/>
    </source>
</evidence>
<dbReference type="InterPro" id="IPR001173">
    <property type="entry name" value="Glyco_trans_2-like"/>
</dbReference>
<dbReference type="EMBL" id="NWTC01000011">
    <property type="protein sequence ID" value="PDT46856.1"/>
    <property type="molecule type" value="Genomic_DNA"/>
</dbReference>
<dbReference type="GO" id="GO:0016758">
    <property type="term" value="F:hexosyltransferase activity"/>
    <property type="evidence" value="ECO:0007669"/>
    <property type="project" value="UniProtKB-ARBA"/>
</dbReference>
<gene>
    <name evidence="2" type="ORF">CO661_16550</name>
</gene>
<organism evidence="2 3">
    <name type="scientific">Rhizobium fredii</name>
    <name type="common">Sinorhizobium fredii</name>
    <dbReference type="NCBI Taxonomy" id="380"/>
    <lineage>
        <taxon>Bacteria</taxon>
        <taxon>Pseudomonadati</taxon>
        <taxon>Pseudomonadota</taxon>
        <taxon>Alphaproteobacteria</taxon>
        <taxon>Hyphomicrobiales</taxon>
        <taxon>Rhizobiaceae</taxon>
        <taxon>Sinorhizobium/Ensifer group</taxon>
        <taxon>Sinorhizobium</taxon>
    </lineage>
</organism>
<reference evidence="2 3" key="1">
    <citation type="submission" date="2017-09" db="EMBL/GenBank/DDBJ databases">
        <title>Comparative genomics of rhizobia isolated from Phaseolus vulgaris in China.</title>
        <authorList>
            <person name="Tong W."/>
        </authorList>
    </citation>
    <scope>NUCLEOTIDE SEQUENCE [LARGE SCALE GENOMIC DNA]</scope>
    <source>
        <strain evidence="2 3">PCH1</strain>
    </source>
</reference>
<dbReference type="PANTHER" id="PTHR22916">
    <property type="entry name" value="GLYCOSYLTRANSFERASE"/>
    <property type="match status" value="1"/>
</dbReference>
<proteinExistence type="predicted"/>
<feature type="domain" description="Glycosyltransferase 2-like" evidence="1">
    <location>
        <begin position="16"/>
        <end position="173"/>
    </location>
</feature>
<sequence>MFTKHASRTMPTPLVSVLLPVYNGEPYLAAALESILRQDYKHLEVVAIDDGSTDRSLEILERYRKADGRVSILSRKNRGLIATLNEGLGLAKGDLVARMDADDVAYPSRFSRQVALFAEEPQLALCGTGIDTLIGDRIVRGRPSPIYRRDSMRILSMFFTIFLHSTVIYNRKAIPDDMLVYDPGYPHAEDFDLFRRIADRFPAAMIDEPLVAYRIHDASVTSKHQRQMRQTHLKIVAENLERNDFFGDASPLREIGAAVTRDTVGTAAEFILSLETKITSCPAETRKAYEDGILCFFYFLYQMIVDEERPELTHEFLTRAGKWQFIRRRERYGLLAGARLPWCSRLSIAATRRVDWLARYMQSVPAASVLPQHGAVCDGL</sequence>
<keyword evidence="2" id="KW-0808">Transferase</keyword>
<dbReference type="Pfam" id="PF00535">
    <property type="entry name" value="Glycos_transf_2"/>
    <property type="match status" value="1"/>
</dbReference>
<dbReference type="PANTHER" id="PTHR22916:SF3">
    <property type="entry name" value="UDP-GLCNAC:BETAGAL BETA-1,3-N-ACETYLGLUCOSAMINYLTRANSFERASE-LIKE PROTEIN 1"/>
    <property type="match status" value="1"/>
</dbReference>
<dbReference type="SUPFAM" id="SSF53448">
    <property type="entry name" value="Nucleotide-diphospho-sugar transferases"/>
    <property type="match status" value="1"/>
</dbReference>
<evidence type="ECO:0000313" key="3">
    <source>
        <dbReference type="Proteomes" id="UP000220353"/>
    </source>
</evidence>
<evidence type="ECO:0000313" key="2">
    <source>
        <dbReference type="EMBL" id="PDT46856.1"/>
    </source>
</evidence>
<dbReference type="InterPro" id="IPR029044">
    <property type="entry name" value="Nucleotide-diphossugar_trans"/>
</dbReference>
<dbReference type="Proteomes" id="UP000220353">
    <property type="component" value="Unassembled WGS sequence"/>
</dbReference>